<gene>
    <name evidence="7" type="ORF">GH714_012075</name>
</gene>
<dbReference type="GO" id="GO:0040008">
    <property type="term" value="P:regulation of growth"/>
    <property type="evidence" value="ECO:0007669"/>
    <property type="project" value="UniProtKB-ARBA"/>
</dbReference>
<dbReference type="GO" id="GO:0005576">
    <property type="term" value="C:extracellular region"/>
    <property type="evidence" value="ECO:0007669"/>
    <property type="project" value="UniProtKB-SubCell"/>
</dbReference>
<dbReference type="AlphaFoldDB" id="A0A6A6M9Q0"/>
<keyword evidence="4" id="KW-0372">Hormone</keyword>
<keyword evidence="5" id="KW-0732">Signal</keyword>
<keyword evidence="6" id="KW-1015">Disulfide bond</keyword>
<dbReference type="GO" id="GO:0005179">
    <property type="term" value="F:hormone activity"/>
    <property type="evidence" value="ECO:0007669"/>
    <property type="project" value="UniProtKB-KW"/>
</dbReference>
<evidence type="ECO:0000256" key="1">
    <source>
        <dbReference type="ARBA" id="ARBA00004613"/>
    </source>
</evidence>
<sequence length="112" mass="12483">MAIAMVAKSATCEAIIATPNRTDTVVGDSINEEEEVMMDSEANRRILAVRKPRYISYAAMKANMVPCDQRAHLTTIAILKRRLTLTSEVAKVLQHFKNNSNFSRMLLATPSE</sequence>
<evidence type="ECO:0000256" key="6">
    <source>
        <dbReference type="ARBA" id="ARBA00023157"/>
    </source>
</evidence>
<organism evidence="7 8">
    <name type="scientific">Hevea brasiliensis</name>
    <name type="common">Para rubber tree</name>
    <name type="synonym">Siphonia brasiliensis</name>
    <dbReference type="NCBI Taxonomy" id="3981"/>
    <lineage>
        <taxon>Eukaryota</taxon>
        <taxon>Viridiplantae</taxon>
        <taxon>Streptophyta</taxon>
        <taxon>Embryophyta</taxon>
        <taxon>Tracheophyta</taxon>
        <taxon>Spermatophyta</taxon>
        <taxon>Magnoliopsida</taxon>
        <taxon>eudicotyledons</taxon>
        <taxon>Gunneridae</taxon>
        <taxon>Pentapetalae</taxon>
        <taxon>rosids</taxon>
        <taxon>fabids</taxon>
        <taxon>Malpighiales</taxon>
        <taxon>Euphorbiaceae</taxon>
        <taxon>Crotonoideae</taxon>
        <taxon>Micrandreae</taxon>
        <taxon>Hevea</taxon>
    </lineage>
</organism>
<evidence type="ECO:0000256" key="2">
    <source>
        <dbReference type="ARBA" id="ARBA00009178"/>
    </source>
</evidence>
<dbReference type="InterPro" id="IPR008801">
    <property type="entry name" value="RALF"/>
</dbReference>
<accession>A0A6A6M9Q0</accession>
<dbReference type="PANTHER" id="PTHR33136">
    <property type="entry name" value="RAPID ALKALINIZATION FACTOR-LIKE"/>
    <property type="match status" value="1"/>
</dbReference>
<evidence type="ECO:0000256" key="4">
    <source>
        <dbReference type="ARBA" id="ARBA00022702"/>
    </source>
</evidence>
<protein>
    <submittedName>
        <fullName evidence="7">Uncharacterized protein</fullName>
    </submittedName>
</protein>
<dbReference type="EMBL" id="JAAGAX010000006">
    <property type="protein sequence ID" value="KAF2310471.1"/>
    <property type="molecule type" value="Genomic_DNA"/>
</dbReference>
<reference evidence="7 8" key="1">
    <citation type="journal article" date="2020" name="Mol. Plant">
        <title>The Chromosome-Based Rubber Tree Genome Provides New Insights into Spurge Genome Evolution and Rubber Biosynthesis.</title>
        <authorList>
            <person name="Liu J."/>
            <person name="Shi C."/>
            <person name="Shi C.C."/>
            <person name="Li W."/>
            <person name="Zhang Q.J."/>
            <person name="Zhang Y."/>
            <person name="Li K."/>
            <person name="Lu H.F."/>
            <person name="Shi C."/>
            <person name="Zhu S.T."/>
            <person name="Xiao Z.Y."/>
            <person name="Nan H."/>
            <person name="Yue Y."/>
            <person name="Zhu X.G."/>
            <person name="Wu Y."/>
            <person name="Hong X.N."/>
            <person name="Fan G.Y."/>
            <person name="Tong Y."/>
            <person name="Zhang D."/>
            <person name="Mao C.L."/>
            <person name="Liu Y.L."/>
            <person name="Hao S.J."/>
            <person name="Liu W.Q."/>
            <person name="Lv M.Q."/>
            <person name="Zhang H.B."/>
            <person name="Liu Y."/>
            <person name="Hu-Tang G.R."/>
            <person name="Wang J.P."/>
            <person name="Wang J.H."/>
            <person name="Sun Y.H."/>
            <person name="Ni S.B."/>
            <person name="Chen W.B."/>
            <person name="Zhang X.C."/>
            <person name="Jiao Y.N."/>
            <person name="Eichler E.E."/>
            <person name="Li G.H."/>
            <person name="Liu X."/>
            <person name="Gao L.Z."/>
        </authorList>
    </citation>
    <scope>NUCLEOTIDE SEQUENCE [LARGE SCALE GENOMIC DNA]</scope>
    <source>
        <strain evidence="8">cv. GT1</strain>
        <tissue evidence="7">Leaf</tissue>
    </source>
</reference>
<comment type="similarity">
    <text evidence="2">Belongs to the plant rapid alkalinization factor (RALF) family.</text>
</comment>
<dbReference type="GO" id="GO:0009506">
    <property type="term" value="C:plasmodesma"/>
    <property type="evidence" value="ECO:0007669"/>
    <property type="project" value="TreeGrafter"/>
</dbReference>
<evidence type="ECO:0000256" key="5">
    <source>
        <dbReference type="ARBA" id="ARBA00022729"/>
    </source>
</evidence>
<evidence type="ECO:0000256" key="3">
    <source>
        <dbReference type="ARBA" id="ARBA00022525"/>
    </source>
</evidence>
<evidence type="ECO:0000313" key="7">
    <source>
        <dbReference type="EMBL" id="KAF2310471.1"/>
    </source>
</evidence>
<keyword evidence="3" id="KW-0964">Secreted</keyword>
<dbReference type="Proteomes" id="UP000467840">
    <property type="component" value="Chromosome 14"/>
</dbReference>
<dbReference type="GO" id="GO:0019722">
    <property type="term" value="P:calcium-mediated signaling"/>
    <property type="evidence" value="ECO:0007669"/>
    <property type="project" value="TreeGrafter"/>
</dbReference>
<proteinExistence type="inferred from homology"/>
<comment type="subcellular location">
    <subcellularLocation>
        <location evidence="1">Secreted</location>
    </subcellularLocation>
</comment>
<dbReference type="PANTHER" id="PTHR33136:SF89">
    <property type="entry name" value="PROTEIN RALF-LIKE 19"/>
    <property type="match status" value="1"/>
</dbReference>
<keyword evidence="8" id="KW-1185">Reference proteome</keyword>
<comment type="caution">
    <text evidence="7">The sequence shown here is derived from an EMBL/GenBank/DDBJ whole genome shotgun (WGS) entry which is preliminary data.</text>
</comment>
<evidence type="ECO:0000313" key="8">
    <source>
        <dbReference type="Proteomes" id="UP000467840"/>
    </source>
</evidence>
<name>A0A6A6M9Q0_HEVBR</name>
<dbReference type="Pfam" id="PF05498">
    <property type="entry name" value="RALF"/>
    <property type="match status" value="1"/>
</dbReference>